<feature type="region of interest" description="Disordered" evidence="1">
    <location>
        <begin position="1"/>
        <end position="20"/>
    </location>
</feature>
<dbReference type="EMBL" id="BAAAPF010000159">
    <property type="protein sequence ID" value="GAA2134457.1"/>
    <property type="molecule type" value="Genomic_DNA"/>
</dbReference>
<organism evidence="3 4">
    <name type="scientific">Streptomyces synnematoformans</name>
    <dbReference type="NCBI Taxonomy" id="415721"/>
    <lineage>
        <taxon>Bacteria</taxon>
        <taxon>Bacillati</taxon>
        <taxon>Actinomycetota</taxon>
        <taxon>Actinomycetes</taxon>
        <taxon>Kitasatosporales</taxon>
        <taxon>Streptomycetaceae</taxon>
        <taxon>Streptomyces</taxon>
    </lineage>
</organism>
<accession>A0ABP5KR50</accession>
<sequence length="312" mass="32911">MTHRPQPPDPAPHAPPDAPPDLAYVRAGEVELCVRDAGAGPAVVLLHGTTASLGVWDAVVARLGDAVRTVAVDQRGHGRSGKPADGCTAAAYTAAAYTADVLALIRALDCGPVVAVGHSLGARNAVVLAAEHPEVVAGVVAVDYTPYVEPAVLDALETRVRGGDRTFASAPDVEAYLRERDPLLPADAVRRRRRYGYAPAGAGPELRPLADPGAMARTVDGLRHDFAAAAGAVDVPVTLLRGEHSAIVSPRAFAATRELRPDFRAVQLPGLDHYVPEEDPQTVADEIVRMLDRTTGRPRPRTATERTEETCP</sequence>
<dbReference type="Proteomes" id="UP001500443">
    <property type="component" value="Unassembled WGS sequence"/>
</dbReference>
<name>A0ABP5KR50_9ACTN</name>
<gene>
    <name evidence="3" type="ORF">GCM10009802_43030</name>
</gene>
<dbReference type="InterPro" id="IPR050266">
    <property type="entry name" value="AB_hydrolase_sf"/>
</dbReference>
<proteinExistence type="predicted"/>
<dbReference type="PANTHER" id="PTHR43798:SF5">
    <property type="entry name" value="MONOACYLGLYCEROL LIPASE ABHD6"/>
    <property type="match status" value="1"/>
</dbReference>
<evidence type="ECO:0000259" key="2">
    <source>
        <dbReference type="Pfam" id="PF12697"/>
    </source>
</evidence>
<dbReference type="InterPro" id="IPR000639">
    <property type="entry name" value="Epox_hydrolase-like"/>
</dbReference>
<protein>
    <submittedName>
        <fullName evidence="3">Alpha/beta hydrolase</fullName>
    </submittedName>
</protein>
<evidence type="ECO:0000256" key="1">
    <source>
        <dbReference type="SAM" id="MobiDB-lite"/>
    </source>
</evidence>
<dbReference type="Gene3D" id="3.40.50.1820">
    <property type="entry name" value="alpha/beta hydrolase"/>
    <property type="match status" value="1"/>
</dbReference>
<comment type="caution">
    <text evidence="3">The sequence shown here is derived from an EMBL/GenBank/DDBJ whole genome shotgun (WGS) entry which is preliminary data.</text>
</comment>
<evidence type="ECO:0000313" key="4">
    <source>
        <dbReference type="Proteomes" id="UP001500443"/>
    </source>
</evidence>
<feature type="compositionally biased region" description="Basic and acidic residues" evidence="1">
    <location>
        <begin position="302"/>
        <end position="312"/>
    </location>
</feature>
<reference evidence="4" key="1">
    <citation type="journal article" date="2019" name="Int. J. Syst. Evol. Microbiol.">
        <title>The Global Catalogue of Microorganisms (GCM) 10K type strain sequencing project: providing services to taxonomists for standard genome sequencing and annotation.</title>
        <authorList>
            <consortium name="The Broad Institute Genomics Platform"/>
            <consortium name="The Broad Institute Genome Sequencing Center for Infectious Disease"/>
            <person name="Wu L."/>
            <person name="Ma J."/>
        </authorList>
    </citation>
    <scope>NUCLEOTIDE SEQUENCE [LARGE SCALE GENOMIC DNA]</scope>
    <source>
        <strain evidence="4">JCM 15481</strain>
    </source>
</reference>
<feature type="region of interest" description="Disordered" evidence="1">
    <location>
        <begin position="292"/>
        <end position="312"/>
    </location>
</feature>
<dbReference type="GO" id="GO:0016787">
    <property type="term" value="F:hydrolase activity"/>
    <property type="evidence" value="ECO:0007669"/>
    <property type="project" value="UniProtKB-KW"/>
</dbReference>
<dbReference type="InterPro" id="IPR029058">
    <property type="entry name" value="AB_hydrolase_fold"/>
</dbReference>
<keyword evidence="4" id="KW-1185">Reference proteome</keyword>
<dbReference type="SUPFAM" id="SSF53474">
    <property type="entry name" value="alpha/beta-Hydrolases"/>
    <property type="match status" value="1"/>
</dbReference>
<dbReference type="InterPro" id="IPR000073">
    <property type="entry name" value="AB_hydrolase_1"/>
</dbReference>
<feature type="domain" description="AB hydrolase-1" evidence="2">
    <location>
        <begin position="43"/>
        <end position="285"/>
    </location>
</feature>
<dbReference type="PANTHER" id="PTHR43798">
    <property type="entry name" value="MONOACYLGLYCEROL LIPASE"/>
    <property type="match status" value="1"/>
</dbReference>
<evidence type="ECO:0000313" key="3">
    <source>
        <dbReference type="EMBL" id="GAA2134457.1"/>
    </source>
</evidence>
<feature type="compositionally biased region" description="Pro residues" evidence="1">
    <location>
        <begin position="1"/>
        <end position="19"/>
    </location>
</feature>
<dbReference type="Pfam" id="PF12697">
    <property type="entry name" value="Abhydrolase_6"/>
    <property type="match status" value="1"/>
</dbReference>
<dbReference type="RefSeq" id="WP_344291650.1">
    <property type="nucleotide sequence ID" value="NZ_BAAAPF010000159.1"/>
</dbReference>
<dbReference type="PRINTS" id="PR00412">
    <property type="entry name" value="EPOXHYDRLASE"/>
</dbReference>
<keyword evidence="3" id="KW-0378">Hydrolase</keyword>